<reference evidence="1 2" key="1">
    <citation type="journal article" date="2024" name="Chem. Sci.">
        <title>Discovery of megapolipeptins by genome mining of a Burkholderiales bacteria collection.</title>
        <authorList>
            <person name="Paulo B.S."/>
            <person name="Recchia M.J.J."/>
            <person name="Lee S."/>
            <person name="Fergusson C.H."/>
            <person name="Romanowski S.B."/>
            <person name="Hernandez A."/>
            <person name="Krull N."/>
            <person name="Liu D.Y."/>
            <person name="Cavanagh H."/>
            <person name="Bos A."/>
            <person name="Gray C.A."/>
            <person name="Murphy B.T."/>
            <person name="Linington R.G."/>
            <person name="Eustaquio A.S."/>
        </authorList>
    </citation>
    <scope>NUCLEOTIDE SEQUENCE [LARGE SCALE GENOMIC DNA]</scope>
    <source>
        <strain evidence="1 2">RL18-126-BIB-B</strain>
    </source>
</reference>
<dbReference type="Proteomes" id="UP001629235">
    <property type="component" value="Unassembled WGS sequence"/>
</dbReference>
<evidence type="ECO:0000313" key="2">
    <source>
        <dbReference type="Proteomes" id="UP001629235"/>
    </source>
</evidence>
<dbReference type="EMBL" id="JAQQDW010000081">
    <property type="protein sequence ID" value="MFM0107460.1"/>
    <property type="molecule type" value="Genomic_DNA"/>
</dbReference>
<name>A0ACC7NL07_9BURK</name>
<gene>
    <name evidence="1" type="ORF">PQR01_29325</name>
</gene>
<protein>
    <submittedName>
        <fullName evidence="1">Uncharacterized protein</fullName>
    </submittedName>
</protein>
<evidence type="ECO:0000313" key="1">
    <source>
        <dbReference type="EMBL" id="MFM0107460.1"/>
    </source>
</evidence>
<accession>A0ACC7NL07</accession>
<comment type="caution">
    <text evidence="1">The sequence shown here is derived from an EMBL/GenBank/DDBJ whole genome shotgun (WGS) entry which is preliminary data.</text>
</comment>
<keyword evidence="2" id="KW-1185">Reference proteome</keyword>
<organism evidence="1 2">
    <name type="scientific">Paraburkholderia rhynchosiae</name>
    <dbReference type="NCBI Taxonomy" id="487049"/>
    <lineage>
        <taxon>Bacteria</taxon>
        <taxon>Pseudomonadati</taxon>
        <taxon>Pseudomonadota</taxon>
        <taxon>Betaproteobacteria</taxon>
        <taxon>Burkholderiales</taxon>
        <taxon>Burkholderiaceae</taxon>
        <taxon>Paraburkholderia</taxon>
    </lineage>
</organism>
<proteinExistence type="predicted"/>
<sequence length="84" mass="9526">MMQEPSDPVERADQRRQSTQDRDVKLRPDGTVEQREHGSMDASMLPKGKDHPDEGPYVPEHDHVDPDLEPQTGKQPQVKKDLSA</sequence>